<dbReference type="EMBL" id="FOIF01000059">
    <property type="protein sequence ID" value="SET14531.1"/>
    <property type="molecule type" value="Genomic_DNA"/>
</dbReference>
<reference evidence="4" key="1">
    <citation type="submission" date="2016-10" db="EMBL/GenBank/DDBJ databases">
        <authorList>
            <person name="Varghese N."/>
            <person name="Submissions S."/>
        </authorList>
    </citation>
    <scope>NUCLEOTIDE SEQUENCE [LARGE SCALE GENOMIC DNA]</scope>
    <source>
        <strain evidence="4">DSM 13577</strain>
    </source>
</reference>
<sequence>MLTRNKDDVRNQYEILCLDQLIPEDHLVRKLDAAINFDFIYDLVSDKYCMDNGRPSIDPVVLFKIVFIQYIFGIKSMRQTILEIQTNAAYRWFIGYGLNEQIPHFTTFGKNYIRRFKDTDIFERIFIRILEEAIKAGFVKADAVFIDATHVKANANKKKFDKVLLEKEARNYQELLDQEINKDREIHDKKPLDVSKKKQELKENKISKTDPDSGMLRKNEIDCTRFAGHVEMLL</sequence>
<evidence type="ECO:0000313" key="3">
    <source>
        <dbReference type="EMBL" id="SET14531.1"/>
    </source>
</evidence>
<dbReference type="OrthoDB" id="9789070at2"/>
<proteinExistence type="predicted"/>
<dbReference type="STRING" id="1120990.SAMN03080614_10592"/>
<keyword evidence="4" id="KW-1185">Reference proteome</keyword>
<organism evidence="3 4">
    <name type="scientific">Anaerobranca gottschalkii DSM 13577</name>
    <dbReference type="NCBI Taxonomy" id="1120990"/>
    <lineage>
        <taxon>Bacteria</taxon>
        <taxon>Bacillati</taxon>
        <taxon>Bacillota</taxon>
        <taxon>Clostridia</taxon>
        <taxon>Eubacteriales</taxon>
        <taxon>Proteinivoracaceae</taxon>
        <taxon>Anaerobranca</taxon>
    </lineage>
</organism>
<evidence type="ECO:0000259" key="2">
    <source>
        <dbReference type="Pfam" id="PF05598"/>
    </source>
</evidence>
<gene>
    <name evidence="3" type="ORF">SAMN03080614_10592</name>
</gene>
<feature type="domain" description="Transposase InsH N-terminal" evidence="2">
    <location>
        <begin position="17"/>
        <end position="112"/>
    </location>
</feature>
<dbReference type="Pfam" id="PF05598">
    <property type="entry name" value="DUF772"/>
    <property type="match status" value="1"/>
</dbReference>
<dbReference type="PANTHER" id="PTHR33408">
    <property type="entry name" value="TRANSPOSASE"/>
    <property type="match status" value="1"/>
</dbReference>
<evidence type="ECO:0000313" key="4">
    <source>
        <dbReference type="Proteomes" id="UP000243819"/>
    </source>
</evidence>
<dbReference type="PANTHER" id="PTHR33408:SF4">
    <property type="entry name" value="TRANSPOSASE DDE DOMAIN-CONTAINING PROTEIN"/>
    <property type="match status" value="1"/>
</dbReference>
<dbReference type="Proteomes" id="UP000243819">
    <property type="component" value="Unassembled WGS sequence"/>
</dbReference>
<protein>
    <submittedName>
        <fullName evidence="3">Transposase</fullName>
    </submittedName>
</protein>
<accession>A0A1I0C4V1</accession>
<dbReference type="InterPro" id="IPR008490">
    <property type="entry name" value="Transposase_InsH_N"/>
</dbReference>
<feature type="region of interest" description="Disordered" evidence="1">
    <location>
        <begin position="187"/>
        <end position="213"/>
    </location>
</feature>
<dbReference type="AlphaFoldDB" id="A0A1I0C4V1"/>
<name>A0A1I0C4V1_9FIRM</name>
<evidence type="ECO:0000256" key="1">
    <source>
        <dbReference type="SAM" id="MobiDB-lite"/>
    </source>
</evidence>